<proteinExistence type="predicted"/>
<sequence>LYDVDDVPRKDPYDRNPVRVFRDYGNIVFKSGWEKDSFAFVMRAGPYINHDHLDQGSFWLADRGSTFIRERGEL</sequence>
<dbReference type="AlphaFoldDB" id="X1QTK6"/>
<name>X1QTK6_9ZZZZ</name>
<gene>
    <name evidence="1" type="ORF">S06H3_63410</name>
</gene>
<reference evidence="1" key="1">
    <citation type="journal article" date="2014" name="Front. Microbiol.">
        <title>High frequency of phylogenetically diverse reductive dehalogenase-homologous genes in deep subseafloor sedimentary metagenomes.</title>
        <authorList>
            <person name="Kawai M."/>
            <person name="Futagami T."/>
            <person name="Toyoda A."/>
            <person name="Takaki Y."/>
            <person name="Nishi S."/>
            <person name="Hori S."/>
            <person name="Arai W."/>
            <person name="Tsubouchi T."/>
            <person name="Morono Y."/>
            <person name="Uchiyama I."/>
            <person name="Ito T."/>
            <person name="Fujiyama A."/>
            <person name="Inagaki F."/>
            <person name="Takami H."/>
        </authorList>
    </citation>
    <scope>NUCLEOTIDE SEQUENCE</scope>
    <source>
        <strain evidence="1">Expedition CK06-06</strain>
    </source>
</reference>
<comment type="caution">
    <text evidence="1">The sequence shown here is derived from an EMBL/GenBank/DDBJ whole genome shotgun (WGS) entry which is preliminary data.</text>
</comment>
<organism evidence="1">
    <name type="scientific">marine sediment metagenome</name>
    <dbReference type="NCBI Taxonomy" id="412755"/>
    <lineage>
        <taxon>unclassified sequences</taxon>
        <taxon>metagenomes</taxon>
        <taxon>ecological metagenomes</taxon>
    </lineage>
</organism>
<accession>X1QTK6</accession>
<dbReference type="Gene3D" id="2.70.98.70">
    <property type="match status" value="1"/>
</dbReference>
<evidence type="ECO:0000313" key="1">
    <source>
        <dbReference type="EMBL" id="GAI46604.1"/>
    </source>
</evidence>
<protein>
    <submittedName>
        <fullName evidence="1">Uncharacterized protein</fullName>
    </submittedName>
</protein>
<dbReference type="EMBL" id="BARV01042055">
    <property type="protein sequence ID" value="GAI46604.1"/>
    <property type="molecule type" value="Genomic_DNA"/>
</dbReference>
<feature type="non-terminal residue" evidence="1">
    <location>
        <position position="1"/>
    </location>
</feature>